<dbReference type="InterPro" id="IPR004810">
    <property type="entry name" value="PurU"/>
</dbReference>
<comment type="pathway">
    <text evidence="1 6">Purine metabolism; IMP biosynthesis via de novo pathway; N(2)-formyl-N(1)-(5-phospho-D-ribosyl)glycinamide from N(1)-(5-phospho-D-ribosyl)glycinamide (10-formyl THF route): step 1/1.</text>
</comment>
<feature type="domain" description="Formyl transferase N-terminal" evidence="7">
    <location>
        <begin position="5"/>
        <end position="187"/>
    </location>
</feature>
<comment type="similarity">
    <text evidence="6">Belongs to the GART family.</text>
</comment>
<name>A0A6N7XHV4_9FIRM</name>
<dbReference type="GO" id="GO:0004644">
    <property type="term" value="F:phosphoribosylglycinamide formyltransferase activity"/>
    <property type="evidence" value="ECO:0007669"/>
    <property type="project" value="UniProtKB-UniRule"/>
</dbReference>
<dbReference type="GO" id="GO:0005829">
    <property type="term" value="C:cytosol"/>
    <property type="evidence" value="ECO:0007669"/>
    <property type="project" value="TreeGrafter"/>
</dbReference>
<evidence type="ECO:0000256" key="6">
    <source>
        <dbReference type="HAMAP-Rule" id="MF_01930"/>
    </source>
</evidence>
<evidence type="ECO:0000256" key="3">
    <source>
        <dbReference type="ARBA" id="ARBA00022679"/>
    </source>
</evidence>
<keyword evidence="4 6" id="KW-0658">Purine biosynthesis</keyword>
<keyword evidence="3 6" id="KW-0808">Transferase</keyword>
<dbReference type="Gene3D" id="3.40.50.170">
    <property type="entry name" value="Formyl transferase, N-terminal domain"/>
    <property type="match status" value="1"/>
</dbReference>
<feature type="binding site" evidence="6">
    <location>
        <begin position="14"/>
        <end position="16"/>
    </location>
    <ligand>
        <name>N(1)-(5-phospho-beta-D-ribosyl)glycinamide</name>
        <dbReference type="ChEBI" id="CHEBI:143788"/>
    </ligand>
</feature>
<dbReference type="Proteomes" id="UP000469523">
    <property type="component" value="Unassembled WGS sequence"/>
</dbReference>
<evidence type="ECO:0000256" key="2">
    <source>
        <dbReference type="ARBA" id="ARBA00022563"/>
    </source>
</evidence>
<protein>
    <recommendedName>
        <fullName evidence="6">Phosphoribosylglycinamide formyltransferase</fullName>
        <ecNumber evidence="6">2.1.2.2</ecNumber>
    </recommendedName>
    <alternativeName>
        <fullName evidence="6">5'-phosphoribosylglycinamide transformylase</fullName>
    </alternativeName>
    <alternativeName>
        <fullName evidence="6">GAR transformylase</fullName>
        <shortName evidence="6">GART</shortName>
    </alternativeName>
</protein>
<comment type="function">
    <text evidence="6">Catalyzes the transfer of a formyl group from 10-formyltetrahydrofolate to 5-phospho-ribosyl-glycinamide (GAR), producing 5-phospho-ribosyl-N-formylglycinamide (FGAR) and tetrahydrofolate.</text>
</comment>
<dbReference type="CDD" id="cd08645">
    <property type="entry name" value="FMT_core_GART"/>
    <property type="match status" value="1"/>
</dbReference>
<sequence>MPPVKIGVLISGGGTNLQSIIDNIKTGNINGEIKLIISNKEAAYGLTRGKESGIESIYISRKRFDSEEDYNSKLIEEFKKRDVELIVLAGYLKVLSKEFIHEFKNRIINIHPSLIPSFCGKGYYGENVHKEVLNYGVKITGATVHFVDEGTDTGPIILQESIEVESFDTIDTLKAKVLEVEHKILVQGVKLYCENRLSIEGRKVIIN</sequence>
<organism evidence="8 9">
    <name type="scientific">Tissierella pigra</name>
    <dbReference type="NCBI Taxonomy" id="2607614"/>
    <lineage>
        <taxon>Bacteria</taxon>
        <taxon>Bacillati</taxon>
        <taxon>Bacillota</taxon>
        <taxon>Tissierellia</taxon>
        <taxon>Tissierellales</taxon>
        <taxon>Tissierellaceae</taxon>
        <taxon>Tissierella</taxon>
    </lineage>
</organism>
<gene>
    <name evidence="6" type="primary">purN</name>
    <name evidence="8" type="ORF">FYJ83_02385</name>
</gene>
<keyword evidence="2" id="KW-0554">One-carbon metabolism</keyword>
<dbReference type="EC" id="2.1.2.2" evidence="6"/>
<dbReference type="PANTHER" id="PTHR43369:SF2">
    <property type="entry name" value="PHOSPHORIBOSYLGLYCINAMIDE FORMYLTRANSFERASE"/>
    <property type="match status" value="1"/>
</dbReference>
<dbReference type="AlphaFoldDB" id="A0A6N7XHV4"/>
<evidence type="ECO:0000313" key="9">
    <source>
        <dbReference type="Proteomes" id="UP000469523"/>
    </source>
</evidence>
<evidence type="ECO:0000256" key="1">
    <source>
        <dbReference type="ARBA" id="ARBA00005054"/>
    </source>
</evidence>
<reference evidence="8 9" key="1">
    <citation type="submission" date="2019-09" db="EMBL/GenBank/DDBJ databases">
        <title>In-depth cultivation of the pig gut microbiome towards novel bacterial diversity and tailored functional studies.</title>
        <authorList>
            <person name="Wylensek D."/>
            <person name="Hitch T.C.A."/>
            <person name="Clavel T."/>
        </authorList>
    </citation>
    <scope>NUCLEOTIDE SEQUENCE [LARGE SCALE GENOMIC DNA]</scope>
    <source>
        <strain evidence="8 9">WCA3-693-APC-4?</strain>
    </source>
</reference>
<dbReference type="RefSeq" id="WP_154438736.1">
    <property type="nucleotide sequence ID" value="NZ_JAHLPJ010000001.1"/>
</dbReference>
<dbReference type="GO" id="GO:0006189">
    <property type="term" value="P:'de novo' IMP biosynthetic process"/>
    <property type="evidence" value="ECO:0007669"/>
    <property type="project" value="UniProtKB-UniRule"/>
</dbReference>
<dbReference type="PRINTS" id="PR01575">
    <property type="entry name" value="FFH4HYDRLASE"/>
</dbReference>
<comment type="caution">
    <text evidence="8">The sequence shown here is derived from an EMBL/GenBank/DDBJ whole genome shotgun (WGS) entry which is preliminary data.</text>
</comment>
<dbReference type="Pfam" id="PF00551">
    <property type="entry name" value="Formyl_trans_N"/>
    <property type="match status" value="1"/>
</dbReference>
<feature type="active site" description="Proton donor" evidence="6">
    <location>
        <position position="111"/>
    </location>
</feature>
<keyword evidence="5" id="KW-0378">Hydrolase</keyword>
<comment type="caution">
    <text evidence="6">Lacks conserved residue(s) required for the propagation of feature annotation.</text>
</comment>
<feature type="binding site" evidence="6">
    <location>
        <position position="109"/>
    </location>
    <ligand>
        <name>(6R)-10-formyltetrahydrofolate</name>
        <dbReference type="ChEBI" id="CHEBI:195366"/>
    </ligand>
</feature>
<dbReference type="SUPFAM" id="SSF53328">
    <property type="entry name" value="Formyltransferase"/>
    <property type="match status" value="1"/>
</dbReference>
<dbReference type="PANTHER" id="PTHR43369">
    <property type="entry name" value="PHOSPHORIBOSYLGLYCINAMIDE FORMYLTRANSFERASE"/>
    <property type="match status" value="1"/>
</dbReference>
<dbReference type="InterPro" id="IPR002376">
    <property type="entry name" value="Formyl_transf_N"/>
</dbReference>
<dbReference type="InterPro" id="IPR036477">
    <property type="entry name" value="Formyl_transf_N_sf"/>
</dbReference>
<dbReference type="GO" id="GO:0006730">
    <property type="term" value="P:one-carbon metabolic process"/>
    <property type="evidence" value="ECO:0007669"/>
    <property type="project" value="UniProtKB-KW"/>
</dbReference>
<comment type="catalytic activity">
    <reaction evidence="6">
        <text>N(1)-(5-phospho-beta-D-ribosyl)glycinamide + (6R)-10-formyltetrahydrofolate = N(2)-formyl-N(1)-(5-phospho-beta-D-ribosyl)glycinamide + (6S)-5,6,7,8-tetrahydrofolate + H(+)</text>
        <dbReference type="Rhea" id="RHEA:15053"/>
        <dbReference type="ChEBI" id="CHEBI:15378"/>
        <dbReference type="ChEBI" id="CHEBI:57453"/>
        <dbReference type="ChEBI" id="CHEBI:143788"/>
        <dbReference type="ChEBI" id="CHEBI:147286"/>
        <dbReference type="ChEBI" id="CHEBI:195366"/>
        <dbReference type="EC" id="2.1.2.2"/>
    </reaction>
</comment>
<keyword evidence="9" id="KW-1185">Reference proteome</keyword>
<evidence type="ECO:0000256" key="5">
    <source>
        <dbReference type="ARBA" id="ARBA00022801"/>
    </source>
</evidence>
<evidence type="ECO:0000256" key="4">
    <source>
        <dbReference type="ARBA" id="ARBA00022755"/>
    </source>
</evidence>
<dbReference type="NCBIfam" id="TIGR00639">
    <property type="entry name" value="PurN"/>
    <property type="match status" value="1"/>
</dbReference>
<dbReference type="InterPro" id="IPR004607">
    <property type="entry name" value="GART"/>
</dbReference>
<dbReference type="EMBL" id="VUNQ01000003">
    <property type="protein sequence ID" value="MSU00312.1"/>
    <property type="molecule type" value="Genomic_DNA"/>
</dbReference>
<evidence type="ECO:0000313" key="8">
    <source>
        <dbReference type="EMBL" id="MSU00312.1"/>
    </source>
</evidence>
<proteinExistence type="inferred from homology"/>
<evidence type="ECO:0000259" key="7">
    <source>
        <dbReference type="Pfam" id="PF00551"/>
    </source>
</evidence>
<dbReference type="UniPathway" id="UPA00074">
    <property type="reaction ID" value="UER00126"/>
</dbReference>
<feature type="site" description="Raises pKa of active site His" evidence="6">
    <location>
        <position position="152"/>
    </location>
</feature>
<dbReference type="HAMAP" id="MF_01930">
    <property type="entry name" value="PurN"/>
    <property type="match status" value="1"/>
</dbReference>
<accession>A0A6N7XHV4</accession>
<dbReference type="GO" id="GO:0008864">
    <property type="term" value="F:formyltetrahydrofolate deformylase activity"/>
    <property type="evidence" value="ECO:0007669"/>
    <property type="project" value="InterPro"/>
</dbReference>